<dbReference type="GO" id="GO:0046654">
    <property type="term" value="P:tetrahydrofolate biosynthetic process"/>
    <property type="evidence" value="ECO:0007669"/>
    <property type="project" value="UniProtKB-UniPathway"/>
</dbReference>
<dbReference type="EMBL" id="CP060820">
    <property type="protein sequence ID" value="QNP39964.1"/>
    <property type="molecule type" value="Genomic_DNA"/>
</dbReference>
<evidence type="ECO:0000256" key="20">
    <source>
        <dbReference type="ARBA" id="ARBA00047808"/>
    </source>
</evidence>
<dbReference type="InterPro" id="IPR018109">
    <property type="entry name" value="Folylpolyglutamate_synth_CS"/>
</dbReference>
<dbReference type="RefSeq" id="WP_187711407.1">
    <property type="nucleotide sequence ID" value="NZ_CP060820.1"/>
</dbReference>
<comment type="function">
    <text evidence="2">Functions in two distinct reactions of the de novo folate biosynthetic pathway. Catalyzes the addition of a glutamate residue to dihydropteroate (7,8-dihydropteroate or H2Pte) to form dihydrofolate (7,8-dihydrofolate monoglutamate or H2Pte-Glu). Also catalyzes successive additions of L-glutamate to tetrahydrofolate or 10-formyltetrahydrofolate or 5,10-methylenetetrahydrofolate, leading to folylpolyglutamate derivatives.</text>
</comment>
<dbReference type="Proteomes" id="UP000516018">
    <property type="component" value="Chromosome"/>
</dbReference>
<comment type="catalytic activity">
    <reaction evidence="19">
        <text>(6S)-5,6,7,8-tetrahydrofolyl-(gamma-L-Glu)(n) + L-glutamate + ATP = (6S)-5,6,7,8-tetrahydrofolyl-(gamma-L-Glu)(n+1) + ADP + phosphate + H(+)</text>
        <dbReference type="Rhea" id="RHEA:10580"/>
        <dbReference type="Rhea" id="RHEA-COMP:14738"/>
        <dbReference type="Rhea" id="RHEA-COMP:14740"/>
        <dbReference type="ChEBI" id="CHEBI:15378"/>
        <dbReference type="ChEBI" id="CHEBI:29985"/>
        <dbReference type="ChEBI" id="CHEBI:30616"/>
        <dbReference type="ChEBI" id="CHEBI:43474"/>
        <dbReference type="ChEBI" id="CHEBI:141005"/>
        <dbReference type="ChEBI" id="CHEBI:456216"/>
        <dbReference type="EC" id="6.3.2.17"/>
    </reaction>
</comment>
<dbReference type="PIRSF" id="PIRSF001563">
    <property type="entry name" value="Folylpolyglu_synth"/>
    <property type="match status" value="1"/>
</dbReference>
<comment type="similarity">
    <text evidence="5 23">Belongs to the folylpolyglutamate synthase family.</text>
</comment>
<evidence type="ECO:0000256" key="5">
    <source>
        <dbReference type="ARBA" id="ARBA00008276"/>
    </source>
</evidence>
<evidence type="ECO:0000256" key="16">
    <source>
        <dbReference type="ARBA" id="ARBA00030048"/>
    </source>
</evidence>
<dbReference type="UniPathway" id="UPA00077">
    <property type="reaction ID" value="UER00157"/>
</dbReference>
<comment type="pathway">
    <text evidence="3">Cofactor biosynthesis; tetrahydrofolate biosynthesis; 7,8-dihydrofolate from 2-amino-4-hydroxy-6-hydroxymethyl-7,8-dihydropteridine diphosphate and 4-aminobenzoate: step 2/2.</text>
</comment>
<dbReference type="GO" id="GO:0046656">
    <property type="term" value="P:folic acid biosynthetic process"/>
    <property type="evidence" value="ECO:0007669"/>
    <property type="project" value="UniProtKB-KW"/>
</dbReference>
<evidence type="ECO:0000256" key="9">
    <source>
        <dbReference type="ARBA" id="ARBA00019357"/>
    </source>
</evidence>
<feature type="domain" description="Mur ligase central" evidence="25">
    <location>
        <begin position="46"/>
        <end position="200"/>
    </location>
</feature>
<comment type="pathway">
    <text evidence="4">Cofactor biosynthesis; tetrahydrofolylpolyglutamate biosynthesis.</text>
</comment>
<evidence type="ECO:0000256" key="10">
    <source>
        <dbReference type="ARBA" id="ARBA00022598"/>
    </source>
</evidence>
<evidence type="ECO:0000256" key="12">
    <source>
        <dbReference type="ARBA" id="ARBA00022741"/>
    </source>
</evidence>
<evidence type="ECO:0000256" key="8">
    <source>
        <dbReference type="ARBA" id="ARBA00013025"/>
    </source>
</evidence>
<dbReference type="PANTHER" id="PTHR11136:SF0">
    <property type="entry name" value="DIHYDROFOLATE SYNTHETASE-RELATED"/>
    <property type="match status" value="1"/>
</dbReference>
<evidence type="ECO:0000256" key="2">
    <source>
        <dbReference type="ARBA" id="ARBA00002714"/>
    </source>
</evidence>
<evidence type="ECO:0000256" key="18">
    <source>
        <dbReference type="ARBA" id="ARBA00032510"/>
    </source>
</evidence>
<dbReference type="Pfam" id="PF02875">
    <property type="entry name" value="Mur_ligase_C"/>
    <property type="match status" value="1"/>
</dbReference>
<dbReference type="NCBIfam" id="TIGR01499">
    <property type="entry name" value="folC"/>
    <property type="match status" value="1"/>
</dbReference>
<evidence type="ECO:0000256" key="7">
    <source>
        <dbReference type="ARBA" id="ARBA00013023"/>
    </source>
</evidence>
<dbReference type="InterPro" id="IPR036615">
    <property type="entry name" value="Mur_ligase_C_dom_sf"/>
</dbReference>
<proteinExistence type="inferred from homology"/>
<evidence type="ECO:0000313" key="27">
    <source>
        <dbReference type="Proteomes" id="UP000516018"/>
    </source>
</evidence>
<dbReference type="GO" id="GO:0046872">
    <property type="term" value="F:metal ion binding"/>
    <property type="evidence" value="ECO:0007669"/>
    <property type="project" value="UniProtKB-KW"/>
</dbReference>
<reference evidence="26 27" key="1">
    <citation type="submission" date="2020-08" db="EMBL/GenBank/DDBJ databases">
        <title>Lysobacter sp. II4 sp. nov., isolated from soil.</title>
        <authorList>
            <person name="Woo C.Y."/>
            <person name="Kim J."/>
        </authorList>
    </citation>
    <scope>NUCLEOTIDE SEQUENCE [LARGE SCALE GENOMIC DNA]</scope>
    <source>
        <strain evidence="26 27">II4</strain>
    </source>
</reference>
<dbReference type="Pfam" id="PF08245">
    <property type="entry name" value="Mur_ligase_M"/>
    <property type="match status" value="1"/>
</dbReference>
<dbReference type="SUPFAM" id="SSF53244">
    <property type="entry name" value="MurD-like peptide ligases, peptide-binding domain"/>
    <property type="match status" value="1"/>
</dbReference>
<evidence type="ECO:0000256" key="19">
    <source>
        <dbReference type="ARBA" id="ARBA00047493"/>
    </source>
</evidence>
<dbReference type="PROSITE" id="PS01012">
    <property type="entry name" value="FOLYLPOLYGLU_SYNT_2"/>
    <property type="match status" value="1"/>
</dbReference>
<dbReference type="InterPro" id="IPR004101">
    <property type="entry name" value="Mur_ligase_C"/>
</dbReference>
<dbReference type="Gene3D" id="3.90.190.20">
    <property type="entry name" value="Mur ligase, C-terminal domain"/>
    <property type="match status" value="1"/>
</dbReference>
<keyword evidence="11" id="KW-0479">Metal-binding</keyword>
<dbReference type="Gene3D" id="3.40.1190.10">
    <property type="entry name" value="Mur-like, catalytic domain"/>
    <property type="match status" value="1"/>
</dbReference>
<evidence type="ECO:0000259" key="25">
    <source>
        <dbReference type="Pfam" id="PF08245"/>
    </source>
</evidence>
<organism evidence="26 27">
    <name type="scientific">Agrilutibacter terrestris</name>
    <dbReference type="NCBI Taxonomy" id="2865112"/>
    <lineage>
        <taxon>Bacteria</taxon>
        <taxon>Pseudomonadati</taxon>
        <taxon>Pseudomonadota</taxon>
        <taxon>Gammaproteobacteria</taxon>
        <taxon>Lysobacterales</taxon>
        <taxon>Lysobacteraceae</taxon>
        <taxon>Agrilutibacter</taxon>
    </lineage>
</organism>
<evidence type="ECO:0000256" key="1">
    <source>
        <dbReference type="ARBA" id="ARBA00001946"/>
    </source>
</evidence>
<evidence type="ECO:0000256" key="13">
    <source>
        <dbReference type="ARBA" id="ARBA00022840"/>
    </source>
</evidence>
<dbReference type="NCBIfam" id="NF008101">
    <property type="entry name" value="PRK10846.1"/>
    <property type="match status" value="1"/>
</dbReference>
<protein>
    <recommendedName>
        <fullName evidence="9">Dihydrofolate synthase/folylpolyglutamate synthase</fullName>
        <ecNumber evidence="7">6.3.2.12</ecNumber>
        <ecNumber evidence="8">6.3.2.17</ecNumber>
    </recommendedName>
    <alternativeName>
        <fullName evidence="18">Folylpoly-gamma-glutamate synthetase-dihydrofolate synthetase</fullName>
    </alternativeName>
    <alternativeName>
        <fullName evidence="16">Folylpolyglutamate synthetase</fullName>
    </alternativeName>
    <alternativeName>
        <fullName evidence="17">Tetrahydrofolylpolyglutamate synthase</fullName>
    </alternativeName>
</protein>
<keyword evidence="15" id="KW-0289">Folate biosynthesis</keyword>
<comment type="catalytic activity">
    <reaction evidence="20">
        <text>10-formyltetrahydrofolyl-(gamma-L-Glu)(n) + L-glutamate + ATP = 10-formyltetrahydrofolyl-(gamma-L-Glu)(n+1) + ADP + phosphate + H(+)</text>
        <dbReference type="Rhea" id="RHEA:51904"/>
        <dbReference type="Rhea" id="RHEA-COMP:13088"/>
        <dbReference type="Rhea" id="RHEA-COMP:14300"/>
        <dbReference type="ChEBI" id="CHEBI:15378"/>
        <dbReference type="ChEBI" id="CHEBI:29985"/>
        <dbReference type="ChEBI" id="CHEBI:30616"/>
        <dbReference type="ChEBI" id="CHEBI:43474"/>
        <dbReference type="ChEBI" id="CHEBI:134413"/>
        <dbReference type="ChEBI" id="CHEBI:456216"/>
        <dbReference type="EC" id="6.3.2.17"/>
    </reaction>
</comment>
<dbReference type="PANTHER" id="PTHR11136">
    <property type="entry name" value="FOLYLPOLYGLUTAMATE SYNTHASE-RELATED"/>
    <property type="match status" value="1"/>
</dbReference>
<evidence type="ECO:0000259" key="24">
    <source>
        <dbReference type="Pfam" id="PF02875"/>
    </source>
</evidence>
<evidence type="ECO:0000256" key="11">
    <source>
        <dbReference type="ARBA" id="ARBA00022723"/>
    </source>
</evidence>
<dbReference type="InterPro" id="IPR001645">
    <property type="entry name" value="Folylpolyglutamate_synth"/>
</dbReference>
<evidence type="ECO:0000256" key="23">
    <source>
        <dbReference type="PIRNR" id="PIRNR001563"/>
    </source>
</evidence>
<dbReference type="GO" id="GO:0004326">
    <property type="term" value="F:tetrahydrofolylpolyglutamate synthase activity"/>
    <property type="evidence" value="ECO:0007669"/>
    <property type="project" value="UniProtKB-EC"/>
</dbReference>
<keyword evidence="13 23" id="KW-0067">ATP-binding</keyword>
<comment type="cofactor">
    <cofactor evidence="1">
        <name>Mg(2+)</name>
        <dbReference type="ChEBI" id="CHEBI:18420"/>
    </cofactor>
</comment>
<comment type="catalytic activity">
    <reaction evidence="21">
        <text>(6R)-5,10-methylenetetrahydrofolyl-(gamma-L-Glu)(n) + L-glutamate + ATP = (6R)-5,10-methylenetetrahydrofolyl-(gamma-L-Glu)(n+1) + ADP + phosphate + H(+)</text>
        <dbReference type="Rhea" id="RHEA:51912"/>
        <dbReference type="Rhea" id="RHEA-COMP:13257"/>
        <dbReference type="Rhea" id="RHEA-COMP:13258"/>
        <dbReference type="ChEBI" id="CHEBI:15378"/>
        <dbReference type="ChEBI" id="CHEBI:29985"/>
        <dbReference type="ChEBI" id="CHEBI:30616"/>
        <dbReference type="ChEBI" id="CHEBI:43474"/>
        <dbReference type="ChEBI" id="CHEBI:136572"/>
        <dbReference type="ChEBI" id="CHEBI:456216"/>
        <dbReference type="EC" id="6.3.2.17"/>
    </reaction>
</comment>
<feature type="domain" description="Mur ligase C-terminal" evidence="24">
    <location>
        <begin position="300"/>
        <end position="424"/>
    </location>
</feature>
<dbReference type="InterPro" id="IPR013221">
    <property type="entry name" value="Mur_ligase_cen"/>
</dbReference>
<dbReference type="EC" id="6.3.2.12" evidence="7"/>
<evidence type="ECO:0000256" key="15">
    <source>
        <dbReference type="ARBA" id="ARBA00022909"/>
    </source>
</evidence>
<dbReference type="AlphaFoldDB" id="A0A7H0FV98"/>
<dbReference type="GO" id="GO:0008841">
    <property type="term" value="F:dihydrofolate synthase activity"/>
    <property type="evidence" value="ECO:0007669"/>
    <property type="project" value="UniProtKB-EC"/>
</dbReference>
<accession>A0A7H0FV98</accession>
<gene>
    <name evidence="26" type="primary">folC</name>
    <name evidence="26" type="ORF">H8B22_10680</name>
</gene>
<evidence type="ECO:0000256" key="21">
    <source>
        <dbReference type="ARBA" id="ARBA00049035"/>
    </source>
</evidence>
<keyword evidence="12 23" id="KW-0547">Nucleotide-binding</keyword>
<sequence>MPKTLPEWLDYIERQHPKSIDMGLERVRAVAARLGLKKPAKKVITVGGTNGKGSTVAFIEAIARAAGWKVGAYTSPHLLAYNERVRIDGLDADDAALVAAFAAIEAARGDTPLTYFEYGTLAALWLFAHSKLDLAILEVGLGGRLDATNLVDPDVAVITTVDLDHQDYLGDDIEAIGFEKAGIARAWKPLVLGDDDPPASVLRHAYAIGANTLRAGCDFFFDTADGPGNRFSPTDATPPAAGHWTWRETRRALQDLPLPRLAAPAQLRNAATAIAALRALGKALPTTAVAAGVAQAHMRGRLQRFMRKDVEVVVDVGHNPQAARELARWLATAPTTGRTHAVFAALGDKDVRGVVEALAGRIDAWHLAGLAEHGPRGVDVDAFAARLAGTAAGDGARHATVERAIHAALEQAAAGDRVLVFGSFHTAADALAGLEGARS</sequence>
<evidence type="ECO:0000256" key="22">
    <source>
        <dbReference type="ARBA" id="ARBA00049161"/>
    </source>
</evidence>
<evidence type="ECO:0000256" key="4">
    <source>
        <dbReference type="ARBA" id="ARBA00005150"/>
    </source>
</evidence>
<dbReference type="FunFam" id="3.40.1190.10:FF:000004">
    <property type="entry name" value="Dihydrofolate synthase/folylpolyglutamate synthase"/>
    <property type="match status" value="1"/>
</dbReference>
<evidence type="ECO:0000256" key="3">
    <source>
        <dbReference type="ARBA" id="ARBA00004799"/>
    </source>
</evidence>
<dbReference type="EC" id="6.3.2.17" evidence="8"/>
<comment type="subunit">
    <text evidence="6">Monomer.</text>
</comment>
<dbReference type="GO" id="GO:0005737">
    <property type="term" value="C:cytoplasm"/>
    <property type="evidence" value="ECO:0007669"/>
    <property type="project" value="TreeGrafter"/>
</dbReference>
<dbReference type="KEGG" id="lsx:H8B22_10680"/>
<keyword evidence="10 23" id="KW-0436">Ligase</keyword>
<dbReference type="SUPFAM" id="SSF53623">
    <property type="entry name" value="MurD-like peptide ligases, catalytic domain"/>
    <property type="match status" value="1"/>
</dbReference>
<name>A0A7H0FV98_9GAMM</name>
<dbReference type="GO" id="GO:0005524">
    <property type="term" value="F:ATP binding"/>
    <property type="evidence" value="ECO:0007669"/>
    <property type="project" value="UniProtKB-KW"/>
</dbReference>
<keyword evidence="27" id="KW-1185">Reference proteome</keyword>
<evidence type="ECO:0000313" key="26">
    <source>
        <dbReference type="EMBL" id="QNP39964.1"/>
    </source>
</evidence>
<comment type="catalytic activity">
    <reaction evidence="22">
        <text>7,8-dihydropteroate + L-glutamate + ATP = 7,8-dihydrofolate + ADP + phosphate + H(+)</text>
        <dbReference type="Rhea" id="RHEA:23584"/>
        <dbReference type="ChEBI" id="CHEBI:15378"/>
        <dbReference type="ChEBI" id="CHEBI:17839"/>
        <dbReference type="ChEBI" id="CHEBI:29985"/>
        <dbReference type="ChEBI" id="CHEBI:30616"/>
        <dbReference type="ChEBI" id="CHEBI:43474"/>
        <dbReference type="ChEBI" id="CHEBI:57451"/>
        <dbReference type="ChEBI" id="CHEBI:456216"/>
        <dbReference type="EC" id="6.3.2.12"/>
    </reaction>
</comment>
<evidence type="ECO:0000256" key="14">
    <source>
        <dbReference type="ARBA" id="ARBA00022842"/>
    </source>
</evidence>
<dbReference type="InterPro" id="IPR036565">
    <property type="entry name" value="Mur-like_cat_sf"/>
</dbReference>
<evidence type="ECO:0000256" key="6">
    <source>
        <dbReference type="ARBA" id="ARBA00011245"/>
    </source>
</evidence>
<evidence type="ECO:0000256" key="17">
    <source>
        <dbReference type="ARBA" id="ARBA00030592"/>
    </source>
</evidence>
<keyword evidence="14" id="KW-0460">Magnesium</keyword>